<dbReference type="Proteomes" id="UP000286976">
    <property type="component" value="Unassembled WGS sequence"/>
</dbReference>
<sequence length="195" mass="22208">MVDNKNKNWVFECLVKGDNDPVGFIAYSFYKKAKHEIAVKLREEGASEEEIRTRVQAHHDNAVKSQEILNTYVESATRFLVGITDKIEREISDKFNRKHEQQEREWLERKQKLESAAKKALDAEAKKLVAAARTYKNPKFREKALNWFLSGLSSLAASLFVAVVVGGLMWWVTPEQTKKEAIEALATSIVAPLSE</sequence>
<gene>
    <name evidence="2" type="ORF">CWE15_10260</name>
</gene>
<evidence type="ECO:0000313" key="3">
    <source>
        <dbReference type="Proteomes" id="UP000286976"/>
    </source>
</evidence>
<dbReference type="EMBL" id="PIPQ01000008">
    <property type="protein sequence ID" value="RUO38880.1"/>
    <property type="molecule type" value="Genomic_DNA"/>
</dbReference>
<keyword evidence="1" id="KW-0472">Membrane</keyword>
<dbReference type="OrthoDB" id="6556169at2"/>
<protein>
    <submittedName>
        <fullName evidence="2">Uncharacterized protein</fullName>
    </submittedName>
</protein>
<proteinExistence type="predicted"/>
<keyword evidence="3" id="KW-1185">Reference proteome</keyword>
<evidence type="ECO:0000256" key="1">
    <source>
        <dbReference type="SAM" id="Phobius"/>
    </source>
</evidence>
<keyword evidence="1" id="KW-1133">Transmembrane helix</keyword>
<dbReference type="RefSeq" id="WP_126757992.1">
    <property type="nucleotide sequence ID" value="NZ_PIPQ01000008.1"/>
</dbReference>
<keyword evidence="1" id="KW-0812">Transmembrane</keyword>
<reference evidence="2 3" key="1">
    <citation type="journal article" date="2011" name="Front. Microbiol.">
        <title>Genomic signatures of strain selection and enhancement in Bacillus atrophaeus var. globigii, a historical biowarfare simulant.</title>
        <authorList>
            <person name="Gibbons H.S."/>
            <person name="Broomall S.M."/>
            <person name="McNew L.A."/>
            <person name="Daligault H."/>
            <person name="Chapman C."/>
            <person name="Bruce D."/>
            <person name="Karavis M."/>
            <person name="Krepps M."/>
            <person name="McGregor P.A."/>
            <person name="Hong C."/>
            <person name="Park K.H."/>
            <person name="Akmal A."/>
            <person name="Feldman A."/>
            <person name="Lin J.S."/>
            <person name="Chang W.E."/>
            <person name="Higgs B.W."/>
            <person name="Demirev P."/>
            <person name="Lindquist J."/>
            <person name="Liem A."/>
            <person name="Fochler E."/>
            <person name="Read T.D."/>
            <person name="Tapia R."/>
            <person name="Johnson S."/>
            <person name="Bishop-Lilly K.A."/>
            <person name="Detter C."/>
            <person name="Han C."/>
            <person name="Sozhamannan S."/>
            <person name="Rosenzweig C.N."/>
            <person name="Skowronski E.W."/>
        </authorList>
    </citation>
    <scope>NUCLEOTIDE SEQUENCE [LARGE SCALE GENOMIC DNA]</scope>
    <source>
        <strain evidence="2 3">AIT1</strain>
    </source>
</reference>
<feature type="transmembrane region" description="Helical" evidence="1">
    <location>
        <begin position="145"/>
        <end position="172"/>
    </location>
</feature>
<comment type="caution">
    <text evidence="2">The sequence shown here is derived from an EMBL/GenBank/DDBJ whole genome shotgun (WGS) entry which is preliminary data.</text>
</comment>
<organism evidence="2 3">
    <name type="scientific">Aliidiomarina taiwanensis</name>
    <dbReference type="NCBI Taxonomy" id="946228"/>
    <lineage>
        <taxon>Bacteria</taxon>
        <taxon>Pseudomonadati</taxon>
        <taxon>Pseudomonadota</taxon>
        <taxon>Gammaproteobacteria</taxon>
        <taxon>Alteromonadales</taxon>
        <taxon>Idiomarinaceae</taxon>
        <taxon>Aliidiomarina</taxon>
    </lineage>
</organism>
<dbReference type="AlphaFoldDB" id="A0A432WYJ2"/>
<evidence type="ECO:0000313" key="2">
    <source>
        <dbReference type="EMBL" id="RUO38880.1"/>
    </source>
</evidence>
<name>A0A432WYJ2_9GAMM</name>
<accession>A0A432WYJ2</accession>